<comment type="similarity">
    <text evidence="1">Belongs to the isocitrate and isopropylmalate dehydrogenases family.</text>
</comment>
<protein>
    <submittedName>
        <fullName evidence="3">Homoisocitrate dehydrogenase</fullName>
    </submittedName>
</protein>
<evidence type="ECO:0000256" key="1">
    <source>
        <dbReference type="ARBA" id="ARBA00007769"/>
    </source>
</evidence>
<comment type="caution">
    <text evidence="3">The sequence shown here is derived from an EMBL/GenBank/DDBJ whole genome shotgun (WGS) entry which is preliminary data.</text>
</comment>
<dbReference type="PANTHER" id="PTHR11835">
    <property type="entry name" value="DECARBOXYLATING DEHYDROGENASES-ISOCITRATE, ISOPROPYLMALATE, TARTRATE"/>
    <property type="match status" value="1"/>
</dbReference>
<dbReference type="Pfam" id="PF00180">
    <property type="entry name" value="Iso_dh"/>
    <property type="match status" value="1"/>
</dbReference>
<dbReference type="InterPro" id="IPR024084">
    <property type="entry name" value="IsoPropMal-DH-like_dom"/>
</dbReference>
<dbReference type="GO" id="GO:0009085">
    <property type="term" value="P:lysine biosynthetic process"/>
    <property type="evidence" value="ECO:0007669"/>
    <property type="project" value="TreeGrafter"/>
</dbReference>
<dbReference type="SMART" id="SM01329">
    <property type="entry name" value="Iso_dh"/>
    <property type="match status" value="1"/>
</dbReference>
<dbReference type="Gene3D" id="3.40.718.10">
    <property type="entry name" value="Isopropylmalate Dehydrogenase"/>
    <property type="match status" value="1"/>
</dbReference>
<dbReference type="PROSITE" id="PS00470">
    <property type="entry name" value="IDH_IMDH"/>
    <property type="match status" value="1"/>
</dbReference>
<dbReference type="GO" id="GO:0000287">
    <property type="term" value="F:magnesium ion binding"/>
    <property type="evidence" value="ECO:0007669"/>
    <property type="project" value="InterPro"/>
</dbReference>
<dbReference type="AlphaFoldDB" id="A0AAW2YIM1"/>
<dbReference type="GO" id="GO:0051287">
    <property type="term" value="F:NAD binding"/>
    <property type="evidence" value="ECO:0007669"/>
    <property type="project" value="InterPro"/>
</dbReference>
<gene>
    <name evidence="3" type="ORF">AKO1_005883</name>
</gene>
<dbReference type="Proteomes" id="UP001431209">
    <property type="component" value="Unassembled WGS sequence"/>
</dbReference>
<name>A0AAW2YIM1_9EUKA</name>
<dbReference type="GO" id="GO:0047046">
    <property type="term" value="F:homoisocitrate dehydrogenase activity"/>
    <property type="evidence" value="ECO:0007669"/>
    <property type="project" value="TreeGrafter"/>
</dbReference>
<organism evidence="3 4">
    <name type="scientific">Acrasis kona</name>
    <dbReference type="NCBI Taxonomy" id="1008807"/>
    <lineage>
        <taxon>Eukaryota</taxon>
        <taxon>Discoba</taxon>
        <taxon>Heterolobosea</taxon>
        <taxon>Tetramitia</taxon>
        <taxon>Eutetramitia</taxon>
        <taxon>Acrasidae</taxon>
        <taxon>Acrasis</taxon>
    </lineage>
</organism>
<dbReference type="PANTHER" id="PTHR11835:SF48">
    <property type="entry name" value="HOMOISOCITRATE DEHYDROGENASE, MITOCHONDRIAL"/>
    <property type="match status" value="1"/>
</dbReference>
<dbReference type="SUPFAM" id="SSF53659">
    <property type="entry name" value="Isocitrate/Isopropylmalate dehydrogenase-like"/>
    <property type="match status" value="1"/>
</dbReference>
<dbReference type="GO" id="GO:0006099">
    <property type="term" value="P:tricarboxylic acid cycle"/>
    <property type="evidence" value="ECO:0007669"/>
    <property type="project" value="TreeGrafter"/>
</dbReference>
<dbReference type="GO" id="GO:0004449">
    <property type="term" value="F:isocitrate dehydrogenase (NAD+) activity"/>
    <property type="evidence" value="ECO:0007669"/>
    <property type="project" value="TreeGrafter"/>
</dbReference>
<dbReference type="EMBL" id="JAOPGA020000155">
    <property type="protein sequence ID" value="KAL0477213.1"/>
    <property type="molecule type" value="Genomic_DNA"/>
</dbReference>
<feature type="domain" description="Isopropylmalate dehydrogenase-like" evidence="2">
    <location>
        <begin position="1"/>
        <end position="261"/>
    </location>
</feature>
<dbReference type="GO" id="GO:0006102">
    <property type="term" value="P:isocitrate metabolic process"/>
    <property type="evidence" value="ECO:0007669"/>
    <property type="project" value="TreeGrafter"/>
</dbReference>
<dbReference type="InterPro" id="IPR019818">
    <property type="entry name" value="IsoCit/isopropylmalate_DH_CS"/>
</dbReference>
<accession>A0AAW2YIM1</accession>
<evidence type="ECO:0000313" key="4">
    <source>
        <dbReference type="Proteomes" id="UP001431209"/>
    </source>
</evidence>
<proteinExistence type="inferred from homology"/>
<dbReference type="GO" id="GO:0005739">
    <property type="term" value="C:mitochondrion"/>
    <property type="evidence" value="ECO:0007669"/>
    <property type="project" value="TreeGrafter"/>
</dbReference>
<evidence type="ECO:0000313" key="3">
    <source>
        <dbReference type="EMBL" id="KAL0477213.1"/>
    </source>
</evidence>
<keyword evidence="4" id="KW-1185">Reference proteome</keyword>
<sequence length="269" mass="29715">MRSQLDLYANLRPVKSPKIQVNKSFLGVDMLIVRENTECLYVKQERYDEKEEKAVADRVITKKASKRIAEIAFKQAQLRQSNREQDSQHKKAKVTIVHKSNVMSVTDGLFRESCLSIAEKYPDVQVEEQLVDSMVYKMFLNPQQYDVVVAPNLYGDILSDAGAALVGGLGLVPSANVSDTFTLVEPVHGSAPDIQGKNIANPLATISAAALLLKRIGTEQNKYSLVGSQIEEAVSRTLSDKDAWSPDLGGTATTKQVTDRVIEHLKTLL</sequence>
<evidence type="ECO:0000259" key="2">
    <source>
        <dbReference type="SMART" id="SM01329"/>
    </source>
</evidence>
<reference evidence="3 4" key="1">
    <citation type="submission" date="2024-03" db="EMBL/GenBank/DDBJ databases">
        <title>The Acrasis kona genome and developmental transcriptomes reveal deep origins of eukaryotic multicellular pathways.</title>
        <authorList>
            <person name="Sheikh S."/>
            <person name="Fu C.-J."/>
            <person name="Brown M.W."/>
            <person name="Baldauf S.L."/>
        </authorList>
    </citation>
    <scope>NUCLEOTIDE SEQUENCE [LARGE SCALE GENOMIC DNA]</scope>
    <source>
        <strain evidence="3 4">ATCC MYA-3509</strain>
    </source>
</reference>